<keyword evidence="3" id="KW-0238">DNA-binding</keyword>
<sequence length="456" mass="52086">MERQIIEWVNGRILPYEHIPFNKEAIEALIAQGELEVLCGVERRANGSFVCRRCRNEERYYFETYTCAACGERCTYCVRCFRMGRISSCSKVVRRRAIERGSWPNYHYDWSGTYSYLQQRGAGALVQAARENVGHLMYAVCGAGKTEMIFAPIDAYLKEGKQIAVVSPRVDVILELAPRFEKVFRGVPMQVLYGGAEDRGQPFHHAITLATTHQLFHYDEAFDAIFVDEADAFPYTYDIILRRNVEAVRKKGAPIHAITATPTKALEREYRGNTTIIPSRFHGHPLPLPTFRMLMRYERALSKGKLPRVVGQWVRAQIDAGLPFLLFFHSIEAMEGVREFVQTIHPTIEVVHSESAQRKEFVQQLRDGERVGLCTTTILERGVTIPKVQVAVLGAEQPIFTKEALIQIGGRVGRSKDYPTGDFVLFHAGWTRAMKAMEREMKKLNRLHERAKEEAR</sequence>
<keyword evidence="8" id="KW-1185">Reference proteome</keyword>
<reference evidence="7" key="1">
    <citation type="submission" date="2020-11" db="EMBL/GenBank/DDBJ databases">
        <title>Multidrug resistant novel bacterium Savagea serpentis sp. nov., isolated from the scats of a vine snake (Ahaetulla nasuta).</title>
        <authorList>
            <person name="Venkata Ramana V."/>
            <person name="Vikas Patil S."/>
            <person name="Yogita Lugani V."/>
        </authorList>
    </citation>
    <scope>NUCLEOTIDE SEQUENCE</scope>
    <source>
        <strain evidence="7">SN6</strain>
    </source>
</reference>
<keyword evidence="7" id="KW-0347">Helicase</keyword>
<dbReference type="SMART" id="SM00487">
    <property type="entry name" value="DEXDc"/>
    <property type="match status" value="1"/>
</dbReference>
<evidence type="ECO:0000259" key="5">
    <source>
        <dbReference type="PROSITE" id="PS51192"/>
    </source>
</evidence>
<dbReference type="SMART" id="SM00490">
    <property type="entry name" value="HELICc"/>
    <property type="match status" value="1"/>
</dbReference>
<evidence type="ECO:0000313" key="7">
    <source>
        <dbReference type="EMBL" id="MBF4501301.1"/>
    </source>
</evidence>
<dbReference type="RefSeq" id="WP_194562784.1">
    <property type="nucleotide sequence ID" value="NZ_JADKPV010000003.1"/>
</dbReference>
<dbReference type="GO" id="GO:0006302">
    <property type="term" value="P:double-strand break repair"/>
    <property type="evidence" value="ECO:0007669"/>
    <property type="project" value="TreeGrafter"/>
</dbReference>
<evidence type="ECO:0000256" key="3">
    <source>
        <dbReference type="ARBA" id="ARBA00023125"/>
    </source>
</evidence>
<dbReference type="InterPro" id="IPR011545">
    <property type="entry name" value="DEAD/DEAH_box_helicase_dom"/>
</dbReference>
<dbReference type="GO" id="GO:0003677">
    <property type="term" value="F:DNA binding"/>
    <property type="evidence" value="ECO:0007669"/>
    <property type="project" value="UniProtKB-KW"/>
</dbReference>
<proteinExistence type="predicted"/>
<dbReference type="Gene3D" id="3.40.50.300">
    <property type="entry name" value="P-loop containing nucleotide triphosphate hydrolases"/>
    <property type="match status" value="2"/>
</dbReference>
<keyword evidence="2" id="KW-0067">ATP-binding</keyword>
<keyword evidence="1" id="KW-0547">Nucleotide-binding</keyword>
<dbReference type="PANTHER" id="PTHR30580:SF1">
    <property type="entry name" value="COMF OPERON PROTEIN 1"/>
    <property type="match status" value="1"/>
</dbReference>
<dbReference type="GO" id="GO:0006270">
    <property type="term" value="P:DNA replication initiation"/>
    <property type="evidence" value="ECO:0007669"/>
    <property type="project" value="TreeGrafter"/>
</dbReference>
<accession>A0A8J7G6P5</accession>
<feature type="domain" description="Helicase C-terminal" evidence="6">
    <location>
        <begin position="240"/>
        <end position="456"/>
    </location>
</feature>
<dbReference type="InterPro" id="IPR001650">
    <property type="entry name" value="Helicase_C-like"/>
</dbReference>
<keyword evidence="4" id="KW-0175">Coiled coil</keyword>
<protein>
    <submittedName>
        <fullName evidence="7">DNA/RNA helicase</fullName>
    </submittedName>
</protein>
<dbReference type="GO" id="GO:0043138">
    <property type="term" value="F:3'-5' DNA helicase activity"/>
    <property type="evidence" value="ECO:0007669"/>
    <property type="project" value="TreeGrafter"/>
</dbReference>
<dbReference type="InterPro" id="IPR027417">
    <property type="entry name" value="P-loop_NTPase"/>
</dbReference>
<dbReference type="Proteomes" id="UP000622653">
    <property type="component" value="Unassembled WGS sequence"/>
</dbReference>
<feature type="coiled-coil region" evidence="4">
    <location>
        <begin position="427"/>
        <end position="454"/>
    </location>
</feature>
<organism evidence="7 8">
    <name type="scientific">Savagea serpentis</name>
    <dbReference type="NCBI Taxonomy" id="2785297"/>
    <lineage>
        <taxon>Bacteria</taxon>
        <taxon>Bacillati</taxon>
        <taxon>Bacillota</taxon>
        <taxon>Bacilli</taxon>
        <taxon>Bacillales</taxon>
        <taxon>Caryophanaceae</taxon>
        <taxon>Savagea</taxon>
    </lineage>
</organism>
<dbReference type="GO" id="GO:0006310">
    <property type="term" value="P:DNA recombination"/>
    <property type="evidence" value="ECO:0007669"/>
    <property type="project" value="TreeGrafter"/>
</dbReference>
<comment type="caution">
    <text evidence="7">The sequence shown here is derived from an EMBL/GenBank/DDBJ whole genome shotgun (WGS) entry which is preliminary data.</text>
</comment>
<evidence type="ECO:0000256" key="2">
    <source>
        <dbReference type="ARBA" id="ARBA00022840"/>
    </source>
</evidence>
<gene>
    <name evidence="7" type="ORF">IRY55_08005</name>
</gene>
<dbReference type="InterPro" id="IPR014001">
    <property type="entry name" value="Helicase_ATP-bd"/>
</dbReference>
<dbReference type="PROSITE" id="PS51192">
    <property type="entry name" value="HELICASE_ATP_BIND_1"/>
    <property type="match status" value="1"/>
</dbReference>
<dbReference type="GO" id="GO:0005524">
    <property type="term" value="F:ATP binding"/>
    <property type="evidence" value="ECO:0007669"/>
    <property type="project" value="UniProtKB-KW"/>
</dbReference>
<keyword evidence="7" id="KW-0378">Hydrolase</keyword>
<dbReference type="PROSITE" id="PS51194">
    <property type="entry name" value="HELICASE_CTER"/>
    <property type="match status" value="1"/>
</dbReference>
<evidence type="ECO:0000259" key="6">
    <source>
        <dbReference type="PROSITE" id="PS51194"/>
    </source>
</evidence>
<dbReference type="Pfam" id="PF00271">
    <property type="entry name" value="Helicase_C"/>
    <property type="match status" value="1"/>
</dbReference>
<dbReference type="PANTHER" id="PTHR30580">
    <property type="entry name" value="PRIMOSOMAL PROTEIN N"/>
    <property type="match status" value="1"/>
</dbReference>
<dbReference type="SUPFAM" id="SSF52540">
    <property type="entry name" value="P-loop containing nucleoside triphosphate hydrolases"/>
    <property type="match status" value="1"/>
</dbReference>
<dbReference type="AlphaFoldDB" id="A0A8J7G6P5"/>
<dbReference type="EMBL" id="JADKPV010000003">
    <property type="protein sequence ID" value="MBF4501301.1"/>
    <property type="molecule type" value="Genomic_DNA"/>
</dbReference>
<name>A0A8J7G6P5_9BACL</name>
<evidence type="ECO:0000313" key="8">
    <source>
        <dbReference type="Proteomes" id="UP000622653"/>
    </source>
</evidence>
<evidence type="ECO:0000256" key="1">
    <source>
        <dbReference type="ARBA" id="ARBA00022741"/>
    </source>
</evidence>
<dbReference type="Pfam" id="PF00270">
    <property type="entry name" value="DEAD"/>
    <property type="match status" value="1"/>
</dbReference>
<evidence type="ECO:0000256" key="4">
    <source>
        <dbReference type="SAM" id="Coils"/>
    </source>
</evidence>
<feature type="domain" description="Helicase ATP-binding" evidence="5">
    <location>
        <begin position="126"/>
        <end position="280"/>
    </location>
</feature>